<dbReference type="Proteomes" id="UP000431080">
    <property type="component" value="Unassembled WGS sequence"/>
</dbReference>
<sequence length="290" mass="32257">MANDVVFVTGATGIVGGGVARSLLERGVPVVAAVRSEADAARLPEGVVARRFEFGMAPAEIELALAGCDRLFLMRPPAIEDVRTFLFPVIDAAKRRGIRQIVFLSLQGVQANRKTPHHAVEQYLRETDAPYTSLRPNFFMQNLSTTYAAEIRDHDEIFVPAGRSFTAFIDAEDIGRVAAAVFTSPGHIRKAYTLSGEQSLTYSHVARILTDVLGRGIRYARPSEGEYLARLEEQGAPADYLAVQKMIYRVVRFNVSAFPNRMVRKLTGRPATTFREFAERERRVWERPAG</sequence>
<accession>A0A6I2FA92</accession>
<proteinExistence type="predicted"/>
<dbReference type="PANTHER" id="PTHR43162">
    <property type="match status" value="1"/>
</dbReference>
<dbReference type="InterPro" id="IPR051604">
    <property type="entry name" value="Ergot_Alk_Oxidoreductase"/>
</dbReference>
<dbReference type="Gene3D" id="3.90.25.10">
    <property type="entry name" value="UDP-galactose 4-epimerase, domain 1"/>
    <property type="match status" value="1"/>
</dbReference>
<protein>
    <submittedName>
        <fullName evidence="2">NAD(P)H-binding protein</fullName>
    </submittedName>
</protein>
<keyword evidence="3" id="KW-1185">Reference proteome</keyword>
<dbReference type="AlphaFoldDB" id="A0A6I2FA92"/>
<dbReference type="InterPro" id="IPR036291">
    <property type="entry name" value="NAD(P)-bd_dom_sf"/>
</dbReference>
<dbReference type="PANTHER" id="PTHR43162:SF1">
    <property type="entry name" value="PRESTALK A DIFFERENTIATION PROTEIN A"/>
    <property type="match status" value="1"/>
</dbReference>
<evidence type="ECO:0000313" key="3">
    <source>
        <dbReference type="Proteomes" id="UP000431080"/>
    </source>
</evidence>
<dbReference type="EMBL" id="WJIF01000007">
    <property type="protein sequence ID" value="MRG60727.1"/>
    <property type="molecule type" value="Genomic_DNA"/>
</dbReference>
<reference evidence="2 3" key="1">
    <citation type="submission" date="2019-10" db="EMBL/GenBank/DDBJ databases">
        <authorList>
            <person name="Nie G."/>
            <person name="Ming H."/>
            <person name="Yi B."/>
        </authorList>
    </citation>
    <scope>NUCLEOTIDE SEQUENCE [LARGE SCALE GENOMIC DNA]</scope>
    <source>
        <strain evidence="2 3">CFH 90414</strain>
    </source>
</reference>
<comment type="caution">
    <text evidence="2">The sequence shown here is derived from an EMBL/GenBank/DDBJ whole genome shotgun (WGS) entry which is preliminary data.</text>
</comment>
<feature type="domain" description="NmrA-like" evidence="1">
    <location>
        <begin position="4"/>
        <end position="231"/>
    </location>
</feature>
<dbReference type="SUPFAM" id="SSF51735">
    <property type="entry name" value="NAD(P)-binding Rossmann-fold domains"/>
    <property type="match status" value="1"/>
</dbReference>
<dbReference type="Gene3D" id="3.40.50.720">
    <property type="entry name" value="NAD(P)-binding Rossmann-like Domain"/>
    <property type="match status" value="1"/>
</dbReference>
<gene>
    <name evidence="2" type="ORF">GE115_12730</name>
</gene>
<evidence type="ECO:0000259" key="1">
    <source>
        <dbReference type="Pfam" id="PF05368"/>
    </source>
</evidence>
<dbReference type="InterPro" id="IPR008030">
    <property type="entry name" value="NmrA-like"/>
</dbReference>
<dbReference type="CDD" id="cd05269">
    <property type="entry name" value="TMR_SDR_a"/>
    <property type="match status" value="1"/>
</dbReference>
<evidence type="ECO:0000313" key="2">
    <source>
        <dbReference type="EMBL" id="MRG60727.1"/>
    </source>
</evidence>
<dbReference type="Pfam" id="PF05368">
    <property type="entry name" value="NmrA"/>
    <property type="match status" value="1"/>
</dbReference>
<organism evidence="2 3">
    <name type="scientific">Agromyces agglutinans</name>
    <dbReference type="NCBI Taxonomy" id="2662258"/>
    <lineage>
        <taxon>Bacteria</taxon>
        <taxon>Bacillati</taxon>
        <taxon>Actinomycetota</taxon>
        <taxon>Actinomycetes</taxon>
        <taxon>Micrococcales</taxon>
        <taxon>Microbacteriaceae</taxon>
        <taxon>Agromyces</taxon>
    </lineage>
</organism>
<name>A0A6I2FA92_9MICO</name>
<dbReference type="RefSeq" id="WP_153685163.1">
    <property type="nucleotide sequence ID" value="NZ_WJIF01000007.1"/>
</dbReference>